<feature type="chain" id="PRO_5043572181" description="MACPF domain-containing protein" evidence="1">
    <location>
        <begin position="20"/>
        <end position="558"/>
    </location>
</feature>
<evidence type="ECO:0000256" key="1">
    <source>
        <dbReference type="SAM" id="SignalP"/>
    </source>
</evidence>
<feature type="domain" description="MACPF" evidence="2">
    <location>
        <begin position="18"/>
        <end position="339"/>
    </location>
</feature>
<evidence type="ECO:0000313" key="4">
    <source>
        <dbReference type="Proteomes" id="UP001159428"/>
    </source>
</evidence>
<dbReference type="PANTHER" id="PTHR19324:SF33">
    <property type="entry name" value="MUCIN-5AC"/>
    <property type="match status" value="1"/>
</dbReference>
<organism evidence="3 4">
    <name type="scientific">Pocillopora meandrina</name>
    <dbReference type="NCBI Taxonomy" id="46732"/>
    <lineage>
        <taxon>Eukaryota</taxon>
        <taxon>Metazoa</taxon>
        <taxon>Cnidaria</taxon>
        <taxon>Anthozoa</taxon>
        <taxon>Hexacorallia</taxon>
        <taxon>Scleractinia</taxon>
        <taxon>Astrocoeniina</taxon>
        <taxon>Pocilloporidae</taxon>
        <taxon>Pocillopora</taxon>
    </lineage>
</organism>
<dbReference type="SMART" id="SM00457">
    <property type="entry name" value="MACPF"/>
    <property type="match status" value="1"/>
</dbReference>
<dbReference type="InterPro" id="IPR020864">
    <property type="entry name" value="MACPF"/>
</dbReference>
<dbReference type="AlphaFoldDB" id="A0AAU9VTX5"/>
<evidence type="ECO:0000259" key="2">
    <source>
        <dbReference type="PROSITE" id="PS51412"/>
    </source>
</evidence>
<name>A0AAU9VTX5_9CNID</name>
<comment type="caution">
    <text evidence="3">The sequence shown here is derived from an EMBL/GenBank/DDBJ whole genome shotgun (WGS) entry which is preliminary data.</text>
</comment>
<sequence length="558" mass="64456">MHLFVLIFAFGIAFTPGYGHPSYGHPDTLKGLHFIGVGYDIMRGNPDCDLSKGGIDPELKTTRKILKLTWNDGKLSVDKKYKVPDQIAFADRNSHVEEIVQKVFFGPRSYQDKLKTVVKVDGGVNYVLWKFAFSLNTMYQKVSYQTFYAENVFYEEKTVHNLGKARYQMDLVKSERFSITNEFAAAVCNLPQIYDRMAYHRFIKDWGTHIVSEVELGTKKIERYKSSYADFVKYAMKHVKTAVSMSVSSEYRRYRSSLSVDSKRFTASMTTGISFGSDKVMFQCGTSNNPEPIGMRLISIDQAFDDSFFKALSKKYKCQNLAQRRLNVKKILEEYPVLEGAKIYPQDPIIRIPLTWPLGKYGLPMAKSGCPNGGFWHTGWRYHDTEDKDPNNHWSNPYDLSGRVGKSYMNQEFCIKTKSRTSRYNMPWPEGKYCIFKKEDCPADFEEAYIRWDDEDDDNRNERGGTLPEGHYNYNTRIEYCCRTDGDATEAIRLPTGSPFALIKANIHFCQEVVGMRHRSAYFYWDTEDHKPNAAIHGPINAELDSHRNIKVHYCHYT</sequence>
<feature type="signal peptide" evidence="1">
    <location>
        <begin position="1"/>
        <end position="19"/>
    </location>
</feature>
<keyword evidence="4" id="KW-1185">Reference proteome</keyword>
<proteinExistence type="predicted"/>
<dbReference type="InterPro" id="IPR031569">
    <property type="entry name" value="ApeC"/>
</dbReference>
<dbReference type="EMBL" id="CALNXJ010000003">
    <property type="protein sequence ID" value="CAH3035600.1"/>
    <property type="molecule type" value="Genomic_DNA"/>
</dbReference>
<protein>
    <recommendedName>
        <fullName evidence="2">MACPF domain-containing protein</fullName>
    </recommendedName>
</protein>
<dbReference type="PANTHER" id="PTHR19324">
    <property type="entry name" value="PERFORIN-LIKE PROTEIN 1"/>
    <property type="match status" value="1"/>
</dbReference>
<keyword evidence="1" id="KW-0732">Signal</keyword>
<gene>
    <name evidence="3" type="ORF">PMEA_00016363</name>
</gene>
<dbReference type="Pfam" id="PF01823">
    <property type="entry name" value="MACPF"/>
    <property type="match status" value="1"/>
</dbReference>
<dbReference type="PROSITE" id="PS51412">
    <property type="entry name" value="MACPF_2"/>
    <property type="match status" value="1"/>
</dbReference>
<reference evidence="3 4" key="1">
    <citation type="submission" date="2022-05" db="EMBL/GenBank/DDBJ databases">
        <authorList>
            <consortium name="Genoscope - CEA"/>
            <person name="William W."/>
        </authorList>
    </citation>
    <scope>NUCLEOTIDE SEQUENCE [LARGE SCALE GENOMIC DNA]</scope>
</reference>
<dbReference type="Proteomes" id="UP001159428">
    <property type="component" value="Unassembled WGS sequence"/>
</dbReference>
<accession>A0AAU9VTX5</accession>
<evidence type="ECO:0000313" key="3">
    <source>
        <dbReference type="EMBL" id="CAH3035600.1"/>
    </source>
</evidence>
<dbReference type="Pfam" id="PF16977">
    <property type="entry name" value="ApeC"/>
    <property type="match status" value="1"/>
</dbReference>